<organism evidence="2 3">
    <name type="scientific">Kribbella karoonensis</name>
    <dbReference type="NCBI Taxonomy" id="324851"/>
    <lineage>
        <taxon>Bacteria</taxon>
        <taxon>Bacillati</taxon>
        <taxon>Actinomycetota</taxon>
        <taxon>Actinomycetes</taxon>
        <taxon>Propionibacteriales</taxon>
        <taxon>Kribbellaceae</taxon>
        <taxon>Kribbella</taxon>
    </lineage>
</organism>
<dbReference type="InterPro" id="IPR036390">
    <property type="entry name" value="WH_DNA-bd_sf"/>
</dbReference>
<dbReference type="InterPro" id="IPR001845">
    <property type="entry name" value="HTH_ArsR_DNA-bd_dom"/>
</dbReference>
<dbReference type="Proteomes" id="UP001500190">
    <property type="component" value="Unassembled WGS sequence"/>
</dbReference>
<dbReference type="CDD" id="cd00090">
    <property type="entry name" value="HTH_ARSR"/>
    <property type="match status" value="1"/>
</dbReference>
<comment type="caution">
    <text evidence="2">The sequence shown here is derived from an EMBL/GenBank/DDBJ whole genome shotgun (WGS) entry which is preliminary data.</text>
</comment>
<evidence type="ECO:0000313" key="3">
    <source>
        <dbReference type="Proteomes" id="UP001500190"/>
    </source>
</evidence>
<dbReference type="SMART" id="SM00418">
    <property type="entry name" value="HTH_ARSR"/>
    <property type="match status" value="1"/>
</dbReference>
<evidence type="ECO:0000259" key="1">
    <source>
        <dbReference type="PROSITE" id="PS50987"/>
    </source>
</evidence>
<proteinExistence type="predicted"/>
<dbReference type="SUPFAM" id="SSF46785">
    <property type="entry name" value="Winged helix' DNA-binding domain"/>
    <property type="match status" value="1"/>
</dbReference>
<protein>
    <recommendedName>
        <fullName evidence="1">HTH arsR-type domain-containing protein</fullName>
    </recommendedName>
</protein>
<dbReference type="Gene3D" id="1.10.10.10">
    <property type="entry name" value="Winged helix-like DNA-binding domain superfamily/Winged helix DNA-binding domain"/>
    <property type="match status" value="1"/>
</dbReference>
<dbReference type="PRINTS" id="PR00778">
    <property type="entry name" value="HTHARSR"/>
</dbReference>
<keyword evidence="3" id="KW-1185">Reference proteome</keyword>
<dbReference type="PROSITE" id="PS50987">
    <property type="entry name" value="HTH_ARSR_2"/>
    <property type="match status" value="1"/>
</dbReference>
<evidence type="ECO:0000313" key="2">
    <source>
        <dbReference type="EMBL" id="GAA1605525.1"/>
    </source>
</evidence>
<reference evidence="2 3" key="1">
    <citation type="journal article" date="2019" name="Int. J. Syst. Evol. Microbiol.">
        <title>The Global Catalogue of Microorganisms (GCM) 10K type strain sequencing project: providing services to taxonomists for standard genome sequencing and annotation.</title>
        <authorList>
            <consortium name="The Broad Institute Genomics Platform"/>
            <consortium name="The Broad Institute Genome Sequencing Center for Infectious Disease"/>
            <person name="Wu L."/>
            <person name="Ma J."/>
        </authorList>
    </citation>
    <scope>NUCLEOTIDE SEQUENCE [LARGE SCALE GENOMIC DNA]</scope>
    <source>
        <strain evidence="2 3">JCM 14304</strain>
    </source>
</reference>
<dbReference type="InterPro" id="IPR036388">
    <property type="entry name" value="WH-like_DNA-bd_sf"/>
</dbReference>
<dbReference type="PANTHER" id="PTHR38600:SF1">
    <property type="entry name" value="TRANSCRIPTIONAL REGULATORY PROTEIN"/>
    <property type="match status" value="1"/>
</dbReference>
<dbReference type="EMBL" id="BAAAND010000010">
    <property type="protein sequence ID" value="GAA1605525.1"/>
    <property type="molecule type" value="Genomic_DNA"/>
</dbReference>
<dbReference type="PANTHER" id="PTHR38600">
    <property type="entry name" value="TRANSCRIPTIONAL REGULATORY PROTEIN"/>
    <property type="match status" value="1"/>
</dbReference>
<sequence length="116" mass="13355">MTGNFLVAYRRVVELVFKALADEGRRRLLDALREQNGQSLQELCALLPDLTRQGVTKHLRILEDANLVVTVKRGRHKLHYLNPVPINEIAERWLSNYERDKLRALSALKAALEEKP</sequence>
<accession>A0ABN2EG58</accession>
<feature type="domain" description="HTH arsR-type" evidence="1">
    <location>
        <begin position="5"/>
        <end position="101"/>
    </location>
</feature>
<gene>
    <name evidence="2" type="ORF">GCM10009742_63260</name>
</gene>
<dbReference type="InterPro" id="IPR011991">
    <property type="entry name" value="ArsR-like_HTH"/>
</dbReference>
<name>A0ABN2EG58_9ACTN</name>
<dbReference type="Pfam" id="PF12840">
    <property type="entry name" value="HTH_20"/>
    <property type="match status" value="1"/>
</dbReference>